<dbReference type="EMBL" id="JOTN01000009">
    <property type="protein sequence ID" value="KEK19094.1"/>
    <property type="molecule type" value="Genomic_DNA"/>
</dbReference>
<feature type="modified residue" description="N6-carboxylysine" evidence="2">
    <location>
        <position position="150"/>
    </location>
</feature>
<feature type="binding site" evidence="1">
    <location>
        <position position="56"/>
    </location>
    <ligand>
        <name>Zn(2+)</name>
        <dbReference type="ChEBI" id="CHEBI:29105"/>
        <label>1</label>
    </ligand>
</feature>
<dbReference type="PANTHER" id="PTHR42717:SF1">
    <property type="entry name" value="IMIDAZOLONEPROPIONASE AND RELATED AMIDOHYDROLASES"/>
    <property type="match status" value="1"/>
</dbReference>
<dbReference type="NCBIfam" id="TIGR03583">
    <property type="entry name" value="EF_0837"/>
    <property type="match status" value="1"/>
</dbReference>
<dbReference type="OrthoDB" id="9796020at2"/>
<reference evidence="4 5" key="1">
    <citation type="submission" date="2014-06" db="EMBL/GenBank/DDBJ databases">
        <title>Draft genome sequence of Bacillus manliponensis JCM 15802 (MCCC 1A00708).</title>
        <authorList>
            <person name="Lai Q."/>
            <person name="Liu Y."/>
            <person name="Shao Z."/>
        </authorList>
    </citation>
    <scope>NUCLEOTIDE SEQUENCE [LARGE SCALE GENOMIC DNA]</scope>
    <source>
        <strain evidence="4 5">JCM 15802</strain>
    </source>
</reference>
<proteinExistence type="predicted"/>
<sequence>MSLLLQNAKLVNGEVKHIFVTNDEIELISDTVKKQATMSLDLKGKIYVSSGWIDMHTHAFPKFSPYCAYPDEIGYKTGVTTVVDAGSSGSDTIGEFYELAKQYKTRIFSFMNISKVGLARIDELSRIEDLQFSSIQRAYCAYPDFIAGLKVRMSASVVGENGIQPLRIAKKYGKELDLPIMVHIGSAPPTIEEVLPYLEQGDIVTHCFHGKSNNHIFSCSYEPIQECLQAGVSFDIGHGTASFSFAIAKQAKERGIPFHTISTDIYNRNKENGPVYNMATTLTKFLYLGYDLETIIQAVTETPAKLLRKEKLGRLERGATADLTLFTVEQDEVLLTDSHGETVTYHQKISPKAVVLGGEYIEL</sequence>
<dbReference type="eggNOG" id="COG3964">
    <property type="taxonomic scope" value="Bacteria"/>
</dbReference>
<feature type="binding site" description="via carbamate group" evidence="1">
    <location>
        <position position="150"/>
    </location>
    <ligand>
        <name>Zn(2+)</name>
        <dbReference type="ChEBI" id="CHEBI:29105"/>
        <label>2</label>
    </ligand>
</feature>
<gene>
    <name evidence="4" type="ORF">BAMA_24080</name>
</gene>
<dbReference type="InterPro" id="IPR020043">
    <property type="entry name" value="Deacetylase_Atu3266-like"/>
</dbReference>
<feature type="binding site" evidence="1">
    <location>
        <position position="183"/>
    </location>
    <ligand>
        <name>Zn(2+)</name>
        <dbReference type="ChEBI" id="CHEBI:29105"/>
        <label>2</label>
    </ligand>
</feature>
<feature type="binding site" description="via carbamate group" evidence="1">
    <location>
        <position position="150"/>
    </location>
    <ligand>
        <name>Zn(2+)</name>
        <dbReference type="ChEBI" id="CHEBI:29105"/>
        <label>1</label>
    </ligand>
</feature>
<dbReference type="Proteomes" id="UP000027822">
    <property type="component" value="Unassembled WGS sequence"/>
</dbReference>
<dbReference type="PANTHER" id="PTHR42717">
    <property type="entry name" value="DIHYDROOROTASE-RELATED"/>
    <property type="match status" value="1"/>
</dbReference>
<evidence type="ECO:0000256" key="3">
    <source>
        <dbReference type="PIRSR" id="PIRSR039004-3"/>
    </source>
</evidence>
<dbReference type="STRING" id="574376.BAMA_24080"/>
<dbReference type="Gene3D" id="2.30.40.10">
    <property type="entry name" value="Urease, subunit C, domain 1"/>
    <property type="match status" value="1"/>
</dbReference>
<keyword evidence="4" id="KW-0378">Hydrolase</keyword>
<dbReference type="Gene3D" id="3.20.20.140">
    <property type="entry name" value="Metal-dependent hydrolases"/>
    <property type="match status" value="1"/>
</dbReference>
<keyword evidence="5" id="KW-1185">Reference proteome</keyword>
<dbReference type="Pfam" id="PF22647">
    <property type="entry name" value="EF_0837-like_N"/>
    <property type="match status" value="1"/>
</dbReference>
<dbReference type="AlphaFoldDB" id="A0A073JVQ6"/>
<feature type="site" description="Transition state stabilizer" evidence="3">
    <location>
        <position position="152"/>
    </location>
</feature>
<dbReference type="InterPro" id="IPR047601">
    <property type="entry name" value="EF_0837-like"/>
</dbReference>
<comment type="caution">
    <text evidence="4">The sequence shown here is derived from an EMBL/GenBank/DDBJ whole genome shotgun (WGS) entry which is preliminary data.</text>
</comment>
<keyword evidence="1" id="KW-0862">Zinc</keyword>
<dbReference type="GO" id="GO:0046872">
    <property type="term" value="F:metal ion binding"/>
    <property type="evidence" value="ECO:0007669"/>
    <property type="project" value="UniProtKB-KW"/>
</dbReference>
<dbReference type="SUPFAM" id="SSF51338">
    <property type="entry name" value="Composite domain of metallo-dependent hydrolases"/>
    <property type="match status" value="1"/>
</dbReference>
<evidence type="ECO:0000256" key="2">
    <source>
        <dbReference type="PIRSR" id="PIRSR039004-2"/>
    </source>
</evidence>
<feature type="binding site" evidence="1">
    <location>
        <position position="58"/>
    </location>
    <ligand>
        <name>Zn(2+)</name>
        <dbReference type="ChEBI" id="CHEBI:29105"/>
        <label>1</label>
    </ligand>
</feature>
<name>A0A073JVQ6_9BACI</name>
<keyword evidence="1" id="KW-0479">Metal-binding</keyword>
<evidence type="ECO:0000313" key="4">
    <source>
        <dbReference type="EMBL" id="KEK19094.1"/>
    </source>
</evidence>
<evidence type="ECO:0000256" key="1">
    <source>
        <dbReference type="PIRSR" id="PIRSR039004-1"/>
    </source>
</evidence>
<accession>A0A073JVQ6</accession>
<feature type="binding site" evidence="1">
    <location>
        <position position="206"/>
    </location>
    <ligand>
        <name>Zn(2+)</name>
        <dbReference type="ChEBI" id="CHEBI:29105"/>
        <label>2</label>
    </ligand>
</feature>
<dbReference type="RefSeq" id="WP_034639351.1">
    <property type="nucleotide sequence ID" value="NZ_CBCSJC010000008.1"/>
</dbReference>
<dbReference type="PIRSF" id="PIRSF039004">
    <property type="entry name" value="ADE_EF_0837"/>
    <property type="match status" value="1"/>
</dbReference>
<organism evidence="4 5">
    <name type="scientific">Bacillus manliponensis</name>
    <dbReference type="NCBI Taxonomy" id="574376"/>
    <lineage>
        <taxon>Bacteria</taxon>
        <taxon>Bacillati</taxon>
        <taxon>Bacillota</taxon>
        <taxon>Bacilli</taxon>
        <taxon>Bacillales</taxon>
        <taxon>Bacillaceae</taxon>
        <taxon>Bacillus</taxon>
        <taxon>Bacillus cereus group</taxon>
    </lineage>
</organism>
<feature type="binding site" evidence="1">
    <location>
        <position position="264"/>
    </location>
    <ligand>
        <name>Zn(2+)</name>
        <dbReference type="ChEBI" id="CHEBI:29105"/>
        <label>1</label>
    </ligand>
</feature>
<dbReference type="SUPFAM" id="SSF51556">
    <property type="entry name" value="Metallo-dependent hydrolases"/>
    <property type="match status" value="1"/>
</dbReference>
<protein>
    <submittedName>
        <fullName evidence="4">Amidohydrolase</fullName>
    </submittedName>
</protein>
<dbReference type="GO" id="GO:0019213">
    <property type="term" value="F:deacetylase activity"/>
    <property type="evidence" value="ECO:0007669"/>
    <property type="project" value="InterPro"/>
</dbReference>
<dbReference type="GO" id="GO:0016810">
    <property type="term" value="F:hydrolase activity, acting on carbon-nitrogen (but not peptide) bonds"/>
    <property type="evidence" value="ECO:0007669"/>
    <property type="project" value="InterPro"/>
</dbReference>
<dbReference type="InterPro" id="IPR032466">
    <property type="entry name" value="Metal_Hydrolase"/>
</dbReference>
<evidence type="ECO:0000313" key="5">
    <source>
        <dbReference type="Proteomes" id="UP000027822"/>
    </source>
</evidence>
<dbReference type="InterPro" id="IPR011059">
    <property type="entry name" value="Metal-dep_hydrolase_composite"/>
</dbReference>
<dbReference type="NCBIfam" id="NF006689">
    <property type="entry name" value="PRK09237.1"/>
    <property type="match status" value="1"/>
</dbReference>